<reference evidence="1 2" key="1">
    <citation type="submission" date="2024-04" db="EMBL/GenBank/DDBJ databases">
        <title>Symmetric and asymmetric DNA N6-adenine methylation regulates different biological responses in Mucorales.</title>
        <authorList>
            <consortium name="Lawrence Berkeley National Laboratory"/>
            <person name="Lax C."/>
            <person name="Mondo S.J."/>
            <person name="Osorio-Concepcion M."/>
            <person name="Muszewska A."/>
            <person name="Corrochano-Luque M."/>
            <person name="Gutierrez G."/>
            <person name="Riley R."/>
            <person name="Lipzen A."/>
            <person name="Guo J."/>
            <person name="Hundley H."/>
            <person name="Amirebrahimi M."/>
            <person name="Ng V."/>
            <person name="Lorenzo-Gutierrez D."/>
            <person name="Binder U."/>
            <person name="Yang J."/>
            <person name="Song Y."/>
            <person name="Canovas D."/>
            <person name="Navarro E."/>
            <person name="Freitag M."/>
            <person name="Gabaldon T."/>
            <person name="Grigoriev I.V."/>
            <person name="Corrochano L.M."/>
            <person name="Nicolas F.E."/>
            <person name="Garre V."/>
        </authorList>
    </citation>
    <scope>NUCLEOTIDE SEQUENCE [LARGE SCALE GENOMIC DNA]</scope>
    <source>
        <strain evidence="1 2">L51</strain>
    </source>
</reference>
<sequence length="237" mass="25664">MGSFSFALCFCMAKPARRRRPSMAGVGATPFVDARPNGENRVEAHDNVMRQTILGLVSNWVGSLWSTGSRTTGEPSGGLLSERQGGILGHMSVDESSSEEEDVVCVGESNVFFGVGLREYIPHLLPLDKLERGIDTMVSPVDGVAGTCGETHADLDEGVSSELVETYAMKLRSAYDSDSSVKNFSQGFCKPKTPARFLTRCWKRSSTPLKTKSCDSLTEVAEPECGLVSRVSERLCL</sequence>
<gene>
    <name evidence="1" type="ORF">J3Q64DRAFT_1832990</name>
</gene>
<protein>
    <submittedName>
        <fullName evidence="1">Uncharacterized protein</fullName>
    </submittedName>
</protein>
<accession>A0ABR3B1P8</accession>
<comment type="caution">
    <text evidence="1">The sequence shown here is derived from an EMBL/GenBank/DDBJ whole genome shotgun (WGS) entry which is preliminary data.</text>
</comment>
<proteinExistence type="predicted"/>
<evidence type="ECO:0000313" key="1">
    <source>
        <dbReference type="EMBL" id="KAL0087674.1"/>
    </source>
</evidence>
<dbReference type="Proteomes" id="UP001448207">
    <property type="component" value="Unassembled WGS sequence"/>
</dbReference>
<name>A0ABR3B1P8_PHYBL</name>
<keyword evidence="2" id="KW-1185">Reference proteome</keyword>
<dbReference type="EMBL" id="JBCLYO010000006">
    <property type="protein sequence ID" value="KAL0087674.1"/>
    <property type="molecule type" value="Genomic_DNA"/>
</dbReference>
<organism evidence="1 2">
    <name type="scientific">Phycomyces blakesleeanus</name>
    <dbReference type="NCBI Taxonomy" id="4837"/>
    <lineage>
        <taxon>Eukaryota</taxon>
        <taxon>Fungi</taxon>
        <taxon>Fungi incertae sedis</taxon>
        <taxon>Mucoromycota</taxon>
        <taxon>Mucoromycotina</taxon>
        <taxon>Mucoromycetes</taxon>
        <taxon>Mucorales</taxon>
        <taxon>Phycomycetaceae</taxon>
        <taxon>Phycomyces</taxon>
    </lineage>
</organism>
<evidence type="ECO:0000313" key="2">
    <source>
        <dbReference type="Proteomes" id="UP001448207"/>
    </source>
</evidence>